<feature type="transmembrane region" description="Helical" evidence="1">
    <location>
        <begin position="93"/>
        <end position="113"/>
    </location>
</feature>
<name>A0A3B0RR89_9ZZZZ</name>
<dbReference type="EMBL" id="UOEF01000220">
    <property type="protein sequence ID" value="VAV95910.1"/>
    <property type="molecule type" value="Genomic_DNA"/>
</dbReference>
<feature type="transmembrane region" description="Helical" evidence="1">
    <location>
        <begin position="163"/>
        <end position="182"/>
    </location>
</feature>
<protein>
    <submittedName>
        <fullName evidence="2">Membrane protein</fullName>
    </submittedName>
</protein>
<dbReference type="AlphaFoldDB" id="A0A3B0RR89"/>
<keyword evidence="1" id="KW-1133">Transmembrane helix</keyword>
<keyword evidence="1" id="KW-0472">Membrane</keyword>
<accession>A0A3B0RR89</accession>
<proteinExistence type="predicted"/>
<feature type="transmembrane region" description="Helical" evidence="1">
    <location>
        <begin position="194"/>
        <end position="211"/>
    </location>
</feature>
<keyword evidence="1" id="KW-0812">Transmembrane</keyword>
<evidence type="ECO:0000313" key="2">
    <source>
        <dbReference type="EMBL" id="VAV95910.1"/>
    </source>
</evidence>
<sequence>MFIGHYAPAMVAATHPKAPGLGTLFVAGQLIDYGFFTFALFGVENYRITPGITAMNPLDLYDMPYTHSLLGSGVWALAFGLLIWLVTKNRTGAVIGGLIVMSHWFLDLLVHTADLTVAGSPPKFGFGLWNYPIIEMPLEFIITFGALAFYLMKTRALSPKAKLATGAIVVLLLVFQAFDWFAPKPIEANMELPISGLISFTVAAALAWWLGKTRTLKTA</sequence>
<feature type="transmembrane region" description="Helical" evidence="1">
    <location>
        <begin position="63"/>
        <end position="86"/>
    </location>
</feature>
<evidence type="ECO:0000256" key="1">
    <source>
        <dbReference type="SAM" id="Phobius"/>
    </source>
</evidence>
<reference evidence="2" key="1">
    <citation type="submission" date="2018-06" db="EMBL/GenBank/DDBJ databases">
        <authorList>
            <person name="Zhirakovskaya E."/>
        </authorList>
    </citation>
    <scope>NUCLEOTIDE SEQUENCE</scope>
</reference>
<feature type="transmembrane region" description="Helical" evidence="1">
    <location>
        <begin position="21"/>
        <end position="43"/>
    </location>
</feature>
<organism evidence="2">
    <name type="scientific">hydrothermal vent metagenome</name>
    <dbReference type="NCBI Taxonomy" id="652676"/>
    <lineage>
        <taxon>unclassified sequences</taxon>
        <taxon>metagenomes</taxon>
        <taxon>ecological metagenomes</taxon>
    </lineage>
</organism>
<feature type="transmembrane region" description="Helical" evidence="1">
    <location>
        <begin position="133"/>
        <end position="151"/>
    </location>
</feature>
<gene>
    <name evidence="2" type="ORF">MNBD_ALPHA04-24</name>
</gene>